<sequence length="114" mass="13272">MGIILAENIVTSLVSLAGMFITGLFGYLVAKGKARKEFIISDRKLLSVDEKQFRAALMEELHRNRKEITSLRKEVENLRRMNINLELENKQLQAKIDGLRVELKRWEANDKKRM</sequence>
<dbReference type="EMBL" id="JAUSTY010000004">
    <property type="protein sequence ID" value="MDQ0165160.1"/>
    <property type="molecule type" value="Genomic_DNA"/>
</dbReference>
<gene>
    <name evidence="3" type="ORF">J2S11_001060</name>
</gene>
<proteinExistence type="predicted"/>
<feature type="transmembrane region" description="Helical" evidence="2">
    <location>
        <begin position="12"/>
        <end position="30"/>
    </location>
</feature>
<organism evidence="3 4">
    <name type="scientific">Caldalkalibacillus horti</name>
    <dbReference type="NCBI Taxonomy" id="77523"/>
    <lineage>
        <taxon>Bacteria</taxon>
        <taxon>Bacillati</taxon>
        <taxon>Bacillota</taxon>
        <taxon>Bacilli</taxon>
        <taxon>Bacillales</taxon>
        <taxon>Bacillaceae</taxon>
        <taxon>Caldalkalibacillus</taxon>
    </lineage>
</organism>
<dbReference type="Proteomes" id="UP001235840">
    <property type="component" value="Unassembled WGS sequence"/>
</dbReference>
<accession>A0ABT9VVZ0</accession>
<evidence type="ECO:0000256" key="2">
    <source>
        <dbReference type="SAM" id="Phobius"/>
    </source>
</evidence>
<protein>
    <submittedName>
        <fullName evidence="3">Peptidoglycan hydrolase CwlO-like protein</fullName>
    </submittedName>
</protein>
<reference evidence="3 4" key="1">
    <citation type="submission" date="2023-07" db="EMBL/GenBank/DDBJ databases">
        <title>Genomic Encyclopedia of Type Strains, Phase IV (KMG-IV): sequencing the most valuable type-strain genomes for metagenomic binning, comparative biology and taxonomic classification.</title>
        <authorList>
            <person name="Goeker M."/>
        </authorList>
    </citation>
    <scope>NUCLEOTIDE SEQUENCE [LARGE SCALE GENOMIC DNA]</scope>
    <source>
        <strain evidence="3 4">DSM 12751</strain>
    </source>
</reference>
<evidence type="ECO:0000313" key="3">
    <source>
        <dbReference type="EMBL" id="MDQ0165160.1"/>
    </source>
</evidence>
<feature type="coiled-coil region" evidence="1">
    <location>
        <begin position="54"/>
        <end position="109"/>
    </location>
</feature>
<keyword evidence="2" id="KW-1133">Transmembrane helix</keyword>
<keyword evidence="1" id="KW-0175">Coiled coil</keyword>
<evidence type="ECO:0000256" key="1">
    <source>
        <dbReference type="SAM" id="Coils"/>
    </source>
</evidence>
<keyword evidence="2" id="KW-0812">Transmembrane</keyword>
<comment type="caution">
    <text evidence="3">The sequence shown here is derived from an EMBL/GenBank/DDBJ whole genome shotgun (WGS) entry which is preliminary data.</text>
</comment>
<name>A0ABT9VVZ0_9BACI</name>
<evidence type="ECO:0000313" key="4">
    <source>
        <dbReference type="Proteomes" id="UP001235840"/>
    </source>
</evidence>
<keyword evidence="4" id="KW-1185">Reference proteome</keyword>
<dbReference type="RefSeq" id="WP_307391868.1">
    <property type="nucleotide sequence ID" value="NZ_BAAADK010000045.1"/>
</dbReference>
<keyword evidence="2" id="KW-0472">Membrane</keyword>